<evidence type="ECO:0000256" key="2">
    <source>
        <dbReference type="ARBA" id="ARBA00022692"/>
    </source>
</evidence>
<dbReference type="AlphaFoldDB" id="A0A365P011"/>
<dbReference type="InterPro" id="IPR051598">
    <property type="entry name" value="TSUP/Inactive_protease-like"/>
</dbReference>
<feature type="transmembrane region" description="Helical" evidence="5">
    <location>
        <begin position="177"/>
        <end position="197"/>
    </location>
</feature>
<dbReference type="InterPro" id="IPR002781">
    <property type="entry name" value="TM_pro_TauE-like"/>
</dbReference>
<name>A0A365P011_9FLAO</name>
<feature type="transmembrane region" description="Helical" evidence="5">
    <location>
        <begin position="7"/>
        <end position="40"/>
    </location>
</feature>
<evidence type="ECO:0000256" key="3">
    <source>
        <dbReference type="ARBA" id="ARBA00022989"/>
    </source>
</evidence>
<dbReference type="RefSeq" id="WP_113989703.1">
    <property type="nucleotide sequence ID" value="NZ_QLST01000014.1"/>
</dbReference>
<dbReference type="GO" id="GO:0005886">
    <property type="term" value="C:plasma membrane"/>
    <property type="evidence" value="ECO:0007669"/>
    <property type="project" value="UniProtKB-SubCell"/>
</dbReference>
<dbReference type="Proteomes" id="UP000253319">
    <property type="component" value="Unassembled WGS sequence"/>
</dbReference>
<evidence type="ECO:0000256" key="4">
    <source>
        <dbReference type="ARBA" id="ARBA00023136"/>
    </source>
</evidence>
<accession>A0A365P011</accession>
<dbReference type="Pfam" id="PF01925">
    <property type="entry name" value="TauE"/>
    <property type="match status" value="1"/>
</dbReference>
<keyword evidence="2 5" id="KW-0812">Transmembrane</keyword>
<dbReference type="PANTHER" id="PTHR43701">
    <property type="entry name" value="MEMBRANE TRANSPORTER PROTEIN MJ0441-RELATED"/>
    <property type="match status" value="1"/>
</dbReference>
<gene>
    <name evidence="6" type="ORF">DPN68_11000</name>
</gene>
<keyword evidence="7" id="KW-1185">Reference proteome</keyword>
<feature type="transmembrane region" description="Helical" evidence="5">
    <location>
        <begin position="74"/>
        <end position="93"/>
    </location>
</feature>
<evidence type="ECO:0000256" key="5">
    <source>
        <dbReference type="RuleBase" id="RU363041"/>
    </source>
</evidence>
<evidence type="ECO:0000256" key="1">
    <source>
        <dbReference type="ARBA" id="ARBA00004141"/>
    </source>
</evidence>
<dbReference type="PANTHER" id="PTHR43701:SF5">
    <property type="entry name" value="MEMBRANE TRANSPORTER PROTEIN-RELATED"/>
    <property type="match status" value="1"/>
</dbReference>
<evidence type="ECO:0000313" key="6">
    <source>
        <dbReference type="EMBL" id="RBA27714.1"/>
    </source>
</evidence>
<keyword evidence="4 5" id="KW-0472">Membrane</keyword>
<evidence type="ECO:0000313" key="7">
    <source>
        <dbReference type="Proteomes" id="UP000253319"/>
    </source>
</evidence>
<dbReference type="EMBL" id="QLST01000014">
    <property type="protein sequence ID" value="RBA27714.1"/>
    <property type="molecule type" value="Genomic_DNA"/>
</dbReference>
<reference evidence="6 7" key="1">
    <citation type="submission" date="2018-06" db="EMBL/GenBank/DDBJ databases">
        <title>Flavobacterium tibetense sp. nov., isolated from a wetland YonghuCo on Tibetan Plateau.</title>
        <authorList>
            <person name="Xing P."/>
            <person name="Phurbu D."/>
            <person name="Lu H."/>
        </authorList>
    </citation>
    <scope>NUCLEOTIDE SEQUENCE [LARGE SCALE GENOMIC DNA]</scope>
    <source>
        <strain evidence="6 7">YH5</strain>
    </source>
</reference>
<feature type="transmembrane region" description="Helical" evidence="5">
    <location>
        <begin position="100"/>
        <end position="119"/>
    </location>
</feature>
<sequence length="250" mass="27380">MDLFLECLLLIPVGFLAGFINTVAGGGTLFTLPALIFMGLPAPVANGTNRIAIFVQTVTAVRGFKSQGASMYPFSLYLGVSALLGSLIGAKLAINVDDVLFNRILAGIMLTMLVFMLFNKQTDFKNLQPKLTGAPLYKAIVIFFFLGIYGGFINAGIGFFMLLILPYVNGLSLLQSNVTKVFVVAIYTIGAIVIFALENKINYRLAFILTIGNALGAWFSSRWSVKKDDKVIRIFMMVTILALSIKLWFF</sequence>
<comment type="similarity">
    <text evidence="5">Belongs to the 4-toluene sulfonate uptake permease (TSUP) (TC 2.A.102) family.</text>
</comment>
<organism evidence="6 7">
    <name type="scientific">Flavobacterium tibetense</name>
    <dbReference type="NCBI Taxonomy" id="2233533"/>
    <lineage>
        <taxon>Bacteria</taxon>
        <taxon>Pseudomonadati</taxon>
        <taxon>Bacteroidota</taxon>
        <taxon>Flavobacteriia</taxon>
        <taxon>Flavobacteriales</taxon>
        <taxon>Flavobacteriaceae</taxon>
        <taxon>Flavobacterium</taxon>
    </lineage>
</organism>
<comment type="subcellular location">
    <subcellularLocation>
        <location evidence="5">Cell membrane</location>
        <topology evidence="5">Multi-pass membrane protein</topology>
    </subcellularLocation>
    <subcellularLocation>
        <location evidence="1">Membrane</location>
        <topology evidence="1">Multi-pass membrane protein</topology>
    </subcellularLocation>
</comment>
<keyword evidence="5" id="KW-1003">Cell membrane</keyword>
<feature type="transmembrane region" description="Helical" evidence="5">
    <location>
        <begin position="203"/>
        <end position="219"/>
    </location>
</feature>
<keyword evidence="3 5" id="KW-1133">Transmembrane helix</keyword>
<feature type="transmembrane region" description="Helical" evidence="5">
    <location>
        <begin position="139"/>
        <end position="165"/>
    </location>
</feature>
<proteinExistence type="inferred from homology"/>
<dbReference type="OrthoDB" id="554695at2"/>
<feature type="transmembrane region" description="Helical" evidence="5">
    <location>
        <begin position="231"/>
        <end position="249"/>
    </location>
</feature>
<comment type="caution">
    <text evidence="6">The sequence shown here is derived from an EMBL/GenBank/DDBJ whole genome shotgun (WGS) entry which is preliminary data.</text>
</comment>
<protein>
    <recommendedName>
        <fullName evidence="5">Probable membrane transporter protein</fullName>
    </recommendedName>
</protein>